<dbReference type="InterPro" id="IPR012551">
    <property type="entry name" value="DUF1707_SHOCT-like"/>
</dbReference>
<dbReference type="EMBL" id="BSTX01000001">
    <property type="protein sequence ID" value="GLZ76796.1"/>
    <property type="molecule type" value="Genomic_DNA"/>
</dbReference>
<feature type="region of interest" description="Disordered" evidence="1">
    <location>
        <begin position="61"/>
        <end position="89"/>
    </location>
</feature>
<comment type="caution">
    <text evidence="4">The sequence shown here is derived from an EMBL/GenBank/DDBJ whole genome shotgun (WGS) entry which is preliminary data.</text>
</comment>
<reference evidence="4" key="1">
    <citation type="submission" date="2023-03" db="EMBL/GenBank/DDBJ databases">
        <title>Actinorhabdospora filicis NBRC 111898.</title>
        <authorList>
            <person name="Ichikawa N."/>
            <person name="Sato H."/>
            <person name="Tonouchi N."/>
        </authorList>
    </citation>
    <scope>NUCLEOTIDE SEQUENCE</scope>
    <source>
        <strain evidence="4">NBRC 111898</strain>
    </source>
</reference>
<dbReference type="Pfam" id="PF08044">
    <property type="entry name" value="DUF1707"/>
    <property type="match status" value="1"/>
</dbReference>
<evidence type="ECO:0000313" key="5">
    <source>
        <dbReference type="Proteomes" id="UP001165079"/>
    </source>
</evidence>
<protein>
    <recommendedName>
        <fullName evidence="3">DUF1707 domain-containing protein</fullName>
    </recommendedName>
</protein>
<keyword evidence="2" id="KW-1133">Transmembrane helix</keyword>
<evidence type="ECO:0000313" key="4">
    <source>
        <dbReference type="EMBL" id="GLZ76796.1"/>
    </source>
</evidence>
<keyword evidence="2" id="KW-0472">Membrane</keyword>
<gene>
    <name evidence="4" type="ORF">Afil01_16030</name>
</gene>
<evidence type="ECO:0000256" key="2">
    <source>
        <dbReference type="SAM" id="Phobius"/>
    </source>
</evidence>
<sequence length="161" mass="18564">MDSERMRAGDSDREKVVERLRTAMSEGRLSLAEYDERVAEAYKAQTYADLNELLVDLPAPASAERSQLVPPPSPSERDRQIDRRHRDRRKHKHSIANAWKGWAGFAVFLTGIWFLSSWSDIQEKGWSEAMDDHNFWPMWPIAGIGLIVLMRTISGSRRHDD</sequence>
<dbReference type="RefSeq" id="WP_285661954.1">
    <property type="nucleotide sequence ID" value="NZ_BSTX01000001.1"/>
</dbReference>
<dbReference type="AlphaFoldDB" id="A0A9W6SLI0"/>
<feature type="domain" description="DUF1707" evidence="3">
    <location>
        <begin position="6"/>
        <end position="58"/>
    </location>
</feature>
<proteinExistence type="predicted"/>
<evidence type="ECO:0000256" key="1">
    <source>
        <dbReference type="SAM" id="MobiDB-lite"/>
    </source>
</evidence>
<dbReference type="Proteomes" id="UP001165079">
    <property type="component" value="Unassembled WGS sequence"/>
</dbReference>
<keyword evidence="5" id="KW-1185">Reference proteome</keyword>
<dbReference type="PANTHER" id="PTHR40763">
    <property type="entry name" value="MEMBRANE PROTEIN-RELATED"/>
    <property type="match status" value="1"/>
</dbReference>
<keyword evidence="2" id="KW-0812">Transmembrane</keyword>
<name>A0A9W6SLI0_9ACTN</name>
<organism evidence="4 5">
    <name type="scientific">Actinorhabdospora filicis</name>
    <dbReference type="NCBI Taxonomy" id="1785913"/>
    <lineage>
        <taxon>Bacteria</taxon>
        <taxon>Bacillati</taxon>
        <taxon>Actinomycetota</taxon>
        <taxon>Actinomycetes</taxon>
        <taxon>Micromonosporales</taxon>
        <taxon>Micromonosporaceae</taxon>
        <taxon>Actinorhabdospora</taxon>
    </lineage>
</organism>
<feature type="transmembrane region" description="Helical" evidence="2">
    <location>
        <begin position="135"/>
        <end position="153"/>
    </location>
</feature>
<evidence type="ECO:0000259" key="3">
    <source>
        <dbReference type="Pfam" id="PF08044"/>
    </source>
</evidence>
<feature type="transmembrane region" description="Helical" evidence="2">
    <location>
        <begin position="94"/>
        <end position="115"/>
    </location>
</feature>
<dbReference type="PANTHER" id="PTHR40763:SF4">
    <property type="entry name" value="DUF1707 DOMAIN-CONTAINING PROTEIN"/>
    <property type="match status" value="1"/>
</dbReference>
<accession>A0A9W6SLI0</accession>